<evidence type="ECO:0000256" key="6">
    <source>
        <dbReference type="ARBA" id="ARBA00023136"/>
    </source>
</evidence>
<feature type="transmembrane region" description="Helical" evidence="7">
    <location>
        <begin position="6"/>
        <end position="24"/>
    </location>
</feature>
<dbReference type="PANTHER" id="PTHR30506:SF3">
    <property type="entry name" value="UPF0126 INNER MEMBRANE PROTEIN YADS-RELATED"/>
    <property type="match status" value="1"/>
</dbReference>
<feature type="transmembrane region" description="Helical" evidence="7">
    <location>
        <begin position="176"/>
        <end position="194"/>
    </location>
</feature>
<evidence type="ECO:0000256" key="2">
    <source>
        <dbReference type="ARBA" id="ARBA00008193"/>
    </source>
</evidence>
<evidence type="ECO:0000259" key="8">
    <source>
        <dbReference type="Pfam" id="PF03458"/>
    </source>
</evidence>
<keyword evidence="5 7" id="KW-1133">Transmembrane helix</keyword>
<dbReference type="EMBL" id="NTFH01000010">
    <property type="protein sequence ID" value="PHQ14309.1"/>
    <property type="molecule type" value="Genomic_DNA"/>
</dbReference>
<accession>A0A2G1UIR3</accession>
<proteinExistence type="inferred from homology"/>
<organism evidence="9 10">
    <name type="scientific">Marinobacter profundi</name>
    <dbReference type="NCBI Taxonomy" id="2666256"/>
    <lineage>
        <taxon>Bacteria</taxon>
        <taxon>Pseudomonadati</taxon>
        <taxon>Pseudomonadota</taxon>
        <taxon>Gammaproteobacteria</taxon>
        <taxon>Pseudomonadales</taxon>
        <taxon>Marinobacteraceae</taxon>
        <taxon>Marinobacter</taxon>
    </lineage>
</organism>
<evidence type="ECO:0000256" key="4">
    <source>
        <dbReference type="ARBA" id="ARBA00022692"/>
    </source>
</evidence>
<feature type="transmembrane region" description="Helical" evidence="7">
    <location>
        <begin position="91"/>
        <end position="111"/>
    </location>
</feature>
<dbReference type="PANTHER" id="PTHR30506">
    <property type="entry name" value="INNER MEMBRANE PROTEIN"/>
    <property type="match status" value="1"/>
</dbReference>
<sequence>MFDIIYSLEMLGVIAFAISGMIAAKSKNMDPVGVFTIGFVTALGGGTLRDLMMDNHPLYWIKHQEQPILILGMAIVFSYWTHASRIKEARIVLPDAIGLGIFTILGAQLALDLGHSWFIASLLGVMTGTFGGALRDTLCNEVPFIFRKDQIYASISFAGCWLYFICQWALESETLALNIGLLFIVVVRLLAVRFDIRLQRDPHQDPQH</sequence>
<evidence type="ECO:0000256" key="7">
    <source>
        <dbReference type="SAM" id="Phobius"/>
    </source>
</evidence>
<feature type="transmembrane region" description="Helical" evidence="7">
    <location>
        <begin position="31"/>
        <end position="48"/>
    </location>
</feature>
<keyword evidence="4 7" id="KW-0812">Transmembrane</keyword>
<evidence type="ECO:0000313" key="10">
    <source>
        <dbReference type="Proteomes" id="UP000231409"/>
    </source>
</evidence>
<dbReference type="Proteomes" id="UP000231409">
    <property type="component" value="Unassembled WGS sequence"/>
</dbReference>
<evidence type="ECO:0000256" key="5">
    <source>
        <dbReference type="ARBA" id="ARBA00022989"/>
    </source>
</evidence>
<keyword evidence="3" id="KW-1003">Cell membrane</keyword>
<feature type="transmembrane region" description="Helical" evidence="7">
    <location>
        <begin position="117"/>
        <end position="138"/>
    </location>
</feature>
<dbReference type="GO" id="GO:0005886">
    <property type="term" value="C:plasma membrane"/>
    <property type="evidence" value="ECO:0007669"/>
    <property type="project" value="UniProtKB-SubCell"/>
</dbReference>
<keyword evidence="10" id="KW-1185">Reference proteome</keyword>
<comment type="subcellular location">
    <subcellularLocation>
        <location evidence="1">Cell membrane</location>
        <topology evidence="1">Multi-pass membrane protein</topology>
    </subcellularLocation>
</comment>
<comment type="similarity">
    <text evidence="2">Belongs to the UPF0126 family.</text>
</comment>
<protein>
    <recommendedName>
        <fullName evidence="8">Glycine transporter domain-containing protein</fullName>
    </recommendedName>
</protein>
<keyword evidence="6 7" id="KW-0472">Membrane</keyword>
<gene>
    <name evidence="9" type="ORF">CLH61_13390</name>
</gene>
<dbReference type="AlphaFoldDB" id="A0A2G1UIR3"/>
<dbReference type="Pfam" id="PF03458">
    <property type="entry name" value="Gly_transporter"/>
    <property type="match status" value="2"/>
</dbReference>
<evidence type="ECO:0000256" key="1">
    <source>
        <dbReference type="ARBA" id="ARBA00004651"/>
    </source>
</evidence>
<evidence type="ECO:0000256" key="3">
    <source>
        <dbReference type="ARBA" id="ARBA00022475"/>
    </source>
</evidence>
<feature type="domain" description="Glycine transporter" evidence="8">
    <location>
        <begin position="94"/>
        <end position="167"/>
    </location>
</feature>
<dbReference type="RefSeq" id="WP_099615262.1">
    <property type="nucleotide sequence ID" value="NZ_KZ319373.1"/>
</dbReference>
<name>A0A2G1UIR3_9GAMM</name>
<feature type="transmembrane region" description="Helical" evidence="7">
    <location>
        <begin position="150"/>
        <end position="170"/>
    </location>
</feature>
<feature type="domain" description="Glycine transporter" evidence="8">
    <location>
        <begin position="8"/>
        <end position="79"/>
    </location>
</feature>
<evidence type="ECO:0000313" key="9">
    <source>
        <dbReference type="EMBL" id="PHQ14309.1"/>
    </source>
</evidence>
<dbReference type="InterPro" id="IPR005115">
    <property type="entry name" value="Gly_transporter"/>
</dbReference>
<feature type="transmembrane region" description="Helical" evidence="7">
    <location>
        <begin position="68"/>
        <end position="84"/>
    </location>
</feature>
<reference evidence="9 10" key="1">
    <citation type="submission" date="2017-09" db="EMBL/GenBank/DDBJ databases">
        <title>The draft genome sequences of Marinobacter sp. PWS21.</title>
        <authorList>
            <person name="Cao J."/>
        </authorList>
    </citation>
    <scope>NUCLEOTIDE SEQUENCE [LARGE SCALE GENOMIC DNA]</scope>
    <source>
        <strain evidence="9 10">PWS21</strain>
    </source>
</reference>
<comment type="caution">
    <text evidence="9">The sequence shown here is derived from an EMBL/GenBank/DDBJ whole genome shotgun (WGS) entry which is preliminary data.</text>
</comment>